<name>A0A4P7QH59_9CORY</name>
<evidence type="ECO:0000313" key="1">
    <source>
        <dbReference type="EMBL" id="QCB28144.1"/>
    </source>
</evidence>
<sequence length="144" mass="14448">MKLVSACLAGIPCRFDGKAKPSAAAQTLVASGRALAVCPEQVGGLPTPRPAAEIAGGDGSDVLAGTARVVTAAGADVTEHFINGARAAAQRAVDAGVEEALLKSKSPACGCTRIFDGTHSGRLKEGHGVFAAALKERGIRVTEV</sequence>
<organism evidence="1 2">
    <name type="scientific">Corynebacterium endometrii</name>
    <dbReference type="NCBI Taxonomy" id="2488819"/>
    <lineage>
        <taxon>Bacteria</taxon>
        <taxon>Bacillati</taxon>
        <taxon>Actinomycetota</taxon>
        <taxon>Actinomycetes</taxon>
        <taxon>Mycobacteriales</taxon>
        <taxon>Corynebacteriaceae</taxon>
        <taxon>Corynebacterium</taxon>
    </lineage>
</organism>
<dbReference type="KEGG" id="cee:CENDO_04265"/>
<dbReference type="Proteomes" id="UP000296352">
    <property type="component" value="Chromosome"/>
</dbReference>
<dbReference type="OrthoDB" id="495783at2"/>
<dbReference type="InterPro" id="IPR007553">
    <property type="entry name" value="2-thiour_desulf"/>
</dbReference>
<gene>
    <name evidence="1" type="ORF">CENDO_04265</name>
</gene>
<dbReference type="Pfam" id="PF04463">
    <property type="entry name" value="2-thiour_desulf"/>
    <property type="match status" value="1"/>
</dbReference>
<dbReference type="PANTHER" id="PTHR30087:SF1">
    <property type="entry name" value="HYPOTHETICAL CYTOSOLIC PROTEIN"/>
    <property type="match status" value="1"/>
</dbReference>
<evidence type="ECO:0000313" key="2">
    <source>
        <dbReference type="Proteomes" id="UP000296352"/>
    </source>
</evidence>
<accession>A0A4P7QH59</accession>
<dbReference type="PANTHER" id="PTHR30087">
    <property type="entry name" value="INNER MEMBRANE PROTEIN"/>
    <property type="match status" value="1"/>
</dbReference>
<dbReference type="RefSeq" id="WP_136140922.1">
    <property type="nucleotide sequence ID" value="NZ_CP039247.1"/>
</dbReference>
<proteinExistence type="predicted"/>
<reference evidence="1 2" key="1">
    <citation type="submission" date="2019-04" db="EMBL/GenBank/DDBJ databases">
        <title>Corynebacterium endometrii sp. nov., isolated from the uterus of a cow with endometritis.</title>
        <authorList>
            <person name="Ballas P."/>
            <person name="Ruckert C."/>
            <person name="Wagener K."/>
            <person name="Drillich M."/>
            <person name="Kaempfer P."/>
            <person name="Busse H.-J."/>
            <person name="Ehling-Schulz M."/>
        </authorList>
    </citation>
    <scope>NUCLEOTIDE SEQUENCE [LARGE SCALE GENOMIC DNA]</scope>
    <source>
        <strain evidence="1 2">LMM-1653</strain>
    </source>
</reference>
<dbReference type="AlphaFoldDB" id="A0A4P7QH59"/>
<keyword evidence="2" id="KW-1185">Reference proteome</keyword>
<protein>
    <submittedName>
        <fullName evidence="1">Uncharacterized protein</fullName>
    </submittedName>
</protein>
<dbReference type="EMBL" id="CP039247">
    <property type="protein sequence ID" value="QCB28144.1"/>
    <property type="molecule type" value="Genomic_DNA"/>
</dbReference>